<dbReference type="AlphaFoldDB" id="A0A8H6X9F3"/>
<feature type="region of interest" description="Disordered" evidence="1">
    <location>
        <begin position="1"/>
        <end position="20"/>
    </location>
</feature>
<dbReference type="InterPro" id="IPR038717">
    <property type="entry name" value="Tc1-like_DDE_dom"/>
</dbReference>
<dbReference type="Gene3D" id="3.30.420.10">
    <property type="entry name" value="Ribonuclease H-like superfamily/Ribonuclease H"/>
    <property type="match status" value="1"/>
</dbReference>
<gene>
    <name evidence="3" type="ORF">MVEN_02145500</name>
</gene>
<protein>
    <submittedName>
        <fullName evidence="3">DDE-3 domain-containing protein</fullName>
    </submittedName>
</protein>
<comment type="caution">
    <text evidence="3">The sequence shown here is derived from an EMBL/GenBank/DDBJ whole genome shotgun (WGS) entry which is preliminary data.</text>
</comment>
<feature type="domain" description="Tc1-like transposase DDE" evidence="2">
    <location>
        <begin position="170"/>
        <end position="316"/>
    </location>
</feature>
<organism evidence="3 4">
    <name type="scientific">Mycena venus</name>
    <dbReference type="NCBI Taxonomy" id="2733690"/>
    <lineage>
        <taxon>Eukaryota</taxon>
        <taxon>Fungi</taxon>
        <taxon>Dikarya</taxon>
        <taxon>Basidiomycota</taxon>
        <taxon>Agaricomycotina</taxon>
        <taxon>Agaricomycetes</taxon>
        <taxon>Agaricomycetidae</taxon>
        <taxon>Agaricales</taxon>
        <taxon>Marasmiineae</taxon>
        <taxon>Mycenaceae</taxon>
        <taxon>Mycena</taxon>
    </lineage>
</organism>
<evidence type="ECO:0000313" key="3">
    <source>
        <dbReference type="EMBL" id="KAF7337083.1"/>
    </source>
</evidence>
<dbReference type="Proteomes" id="UP000620124">
    <property type="component" value="Unassembled WGS sequence"/>
</dbReference>
<reference evidence="3" key="1">
    <citation type="submission" date="2020-05" db="EMBL/GenBank/DDBJ databases">
        <title>Mycena genomes resolve the evolution of fungal bioluminescence.</title>
        <authorList>
            <person name="Tsai I.J."/>
        </authorList>
    </citation>
    <scope>NUCLEOTIDE SEQUENCE</scope>
    <source>
        <strain evidence="3">CCC161011</strain>
    </source>
</reference>
<evidence type="ECO:0000256" key="1">
    <source>
        <dbReference type="SAM" id="MobiDB-lite"/>
    </source>
</evidence>
<evidence type="ECO:0000313" key="4">
    <source>
        <dbReference type="Proteomes" id="UP000620124"/>
    </source>
</evidence>
<evidence type="ECO:0000259" key="2">
    <source>
        <dbReference type="Pfam" id="PF13358"/>
    </source>
</evidence>
<dbReference type="InterPro" id="IPR036397">
    <property type="entry name" value="RNaseH_sf"/>
</dbReference>
<name>A0A8H6X9F3_9AGAR</name>
<dbReference type="GO" id="GO:0003676">
    <property type="term" value="F:nucleic acid binding"/>
    <property type="evidence" value="ECO:0007669"/>
    <property type="project" value="InterPro"/>
</dbReference>
<dbReference type="EMBL" id="JACAZI010000022">
    <property type="protein sequence ID" value="KAF7337083.1"/>
    <property type="molecule type" value="Genomic_DNA"/>
</dbReference>
<proteinExistence type="predicted"/>
<dbReference type="Pfam" id="PF13358">
    <property type="entry name" value="DDE_3"/>
    <property type="match status" value="1"/>
</dbReference>
<sequence>MPTGDNPGEPPRPSTPNTTCKYALITPTKRAVAVILHEDCEMSFRRICERTPFKRAKIKPRALAKAYLMVKDHDGDCYANNRKNCGWKKIIPDEEVNEAVRRIDEGELIDGEDVRKAMWPDRPARTVRHVLINAGLPGHAQRQKLPLLARHIEGRETMFKKFEAWTNQRVFEDGVWLNSDETKIMLGSSDGRRWCQERHGRFNLKINVWGVIHPNGVGELIRVEGNLTAVQYVDILERGLLDLYDHYENHRHTFLYFQQDNNPKHTSRLAKAWLRDKQINVFPWPAKSPDLSPIENVWAELKRRICSHPRFPTIQTTDKLFEVTQEVWKSDSFGEYAKVVYRSFPRRLQLLKENKFMWID</sequence>
<accession>A0A8H6X9F3</accession>
<dbReference type="OrthoDB" id="2431447at2759"/>
<keyword evidence="4" id="KW-1185">Reference proteome</keyword>